<dbReference type="OrthoDB" id="5979581at2759"/>
<sequence length="326" mass="36048">MPLLRGCCCHLSLKQHFQLITYKILFLFLGTEVPAAKAEGESSSTETDHKVPKEASHQDSLESYRKKKVHRKSSINLDQGDPLCRSNSLKAVSKPLEAVKNNLVDSKSSESSSSTQCRKQDGDDKGENKDRVRSSQGYDLGTNTNNVTFVSTTSIPEQREKRSIGSIANGLSPGMDEQSEYYDATENPIIKDKRQEQDDEDSGVDNASQILRETSVSPAMEGRLSKIPVAVSGQRLAKCMSWSGDLTPGLRRRRQNNDKYVTDPSQLKLRFKRHSSSGLRVRGISTCLIDAPESSPESSEGPPPPPPQGDPPSESQVRCRRFRPVT</sequence>
<feature type="compositionally biased region" description="Polar residues" evidence="1">
    <location>
        <begin position="205"/>
        <end position="217"/>
    </location>
</feature>
<gene>
    <name evidence="2" type="primary">LOC114333623</name>
</gene>
<reference evidence="2" key="1">
    <citation type="submission" date="2025-08" db="UniProtKB">
        <authorList>
            <consortium name="RefSeq"/>
        </authorList>
    </citation>
    <scope>IDENTIFICATION</scope>
    <source>
        <tissue evidence="2">Whole insect</tissue>
    </source>
</reference>
<feature type="compositionally biased region" description="Basic and acidic residues" evidence="1">
    <location>
        <begin position="46"/>
        <end position="64"/>
    </location>
</feature>
<organism evidence="2">
    <name type="scientific">Diabrotica virgifera virgifera</name>
    <name type="common">western corn rootworm</name>
    <dbReference type="NCBI Taxonomy" id="50390"/>
    <lineage>
        <taxon>Eukaryota</taxon>
        <taxon>Metazoa</taxon>
        <taxon>Ecdysozoa</taxon>
        <taxon>Arthropoda</taxon>
        <taxon>Hexapoda</taxon>
        <taxon>Insecta</taxon>
        <taxon>Pterygota</taxon>
        <taxon>Neoptera</taxon>
        <taxon>Endopterygota</taxon>
        <taxon>Coleoptera</taxon>
        <taxon>Polyphaga</taxon>
        <taxon>Cucujiformia</taxon>
        <taxon>Chrysomeloidea</taxon>
        <taxon>Chrysomelidae</taxon>
        <taxon>Galerucinae</taxon>
        <taxon>Diabroticina</taxon>
        <taxon>Diabroticites</taxon>
        <taxon>Diabrotica</taxon>
    </lineage>
</organism>
<evidence type="ECO:0000256" key="1">
    <source>
        <dbReference type="SAM" id="MobiDB-lite"/>
    </source>
</evidence>
<feature type="region of interest" description="Disordered" evidence="1">
    <location>
        <begin position="282"/>
        <end position="326"/>
    </location>
</feature>
<proteinExistence type="predicted"/>
<feature type="compositionally biased region" description="Basic and acidic residues" evidence="1">
    <location>
        <begin position="118"/>
        <end position="133"/>
    </location>
</feature>
<feature type="compositionally biased region" description="Pro residues" evidence="1">
    <location>
        <begin position="301"/>
        <end position="310"/>
    </location>
</feature>
<feature type="region of interest" description="Disordered" evidence="1">
    <location>
        <begin position="37"/>
        <end position="81"/>
    </location>
</feature>
<accession>A0A6P7G2R2</accession>
<dbReference type="RefSeq" id="XP_028139343.1">
    <property type="nucleotide sequence ID" value="XM_028283542.1"/>
</dbReference>
<dbReference type="AlphaFoldDB" id="A0A6P7G2R2"/>
<feature type="compositionally biased region" description="Low complexity" evidence="1">
    <location>
        <begin position="142"/>
        <end position="154"/>
    </location>
</feature>
<feature type="region of interest" description="Disordered" evidence="1">
    <location>
        <begin position="100"/>
        <end position="217"/>
    </location>
</feature>
<name>A0A6P7G2R2_DIAVI</name>
<protein>
    <submittedName>
        <fullName evidence="2">Uncharacterized protein LOC114333623 isoform X2</fullName>
    </submittedName>
</protein>
<evidence type="ECO:0000313" key="2">
    <source>
        <dbReference type="RefSeq" id="XP_028139343.1"/>
    </source>
</evidence>